<dbReference type="EMBL" id="ASHM01063545">
    <property type="protein sequence ID" value="PNX90659.1"/>
    <property type="molecule type" value="Genomic_DNA"/>
</dbReference>
<reference evidence="2 3" key="1">
    <citation type="journal article" date="2014" name="Am. J. Bot.">
        <title>Genome assembly and annotation for red clover (Trifolium pratense; Fabaceae).</title>
        <authorList>
            <person name="Istvanek J."/>
            <person name="Jaros M."/>
            <person name="Krenek A."/>
            <person name="Repkova J."/>
        </authorList>
    </citation>
    <scope>NUCLEOTIDE SEQUENCE [LARGE SCALE GENOMIC DNA]</scope>
    <source>
        <strain evidence="3">cv. Tatra</strain>
        <tissue evidence="2">Young leaves</tissue>
    </source>
</reference>
<gene>
    <name evidence="2" type="ORF">L195_g046784</name>
</gene>
<evidence type="ECO:0000313" key="3">
    <source>
        <dbReference type="Proteomes" id="UP000236291"/>
    </source>
</evidence>
<dbReference type="AlphaFoldDB" id="A0A2K3MIT7"/>
<evidence type="ECO:0000256" key="1">
    <source>
        <dbReference type="SAM" id="MobiDB-lite"/>
    </source>
</evidence>
<protein>
    <submittedName>
        <fullName evidence="2">Uncharacterized protein</fullName>
    </submittedName>
</protein>
<accession>A0A2K3MIT7</accession>
<proteinExistence type="predicted"/>
<feature type="region of interest" description="Disordered" evidence="1">
    <location>
        <begin position="40"/>
        <end position="94"/>
    </location>
</feature>
<feature type="non-terminal residue" evidence="2">
    <location>
        <position position="1"/>
    </location>
</feature>
<name>A0A2K3MIT7_TRIPR</name>
<reference evidence="2 3" key="2">
    <citation type="journal article" date="2017" name="Front. Plant Sci.">
        <title>Gene Classification and Mining of Molecular Markers Useful in Red Clover (Trifolium pratense) Breeding.</title>
        <authorList>
            <person name="Istvanek J."/>
            <person name="Dluhosova J."/>
            <person name="Dluhos P."/>
            <person name="Patkova L."/>
            <person name="Nedelnik J."/>
            <person name="Repkova J."/>
        </authorList>
    </citation>
    <scope>NUCLEOTIDE SEQUENCE [LARGE SCALE GENOMIC DNA]</scope>
    <source>
        <strain evidence="3">cv. Tatra</strain>
        <tissue evidence="2">Young leaves</tissue>
    </source>
</reference>
<comment type="caution">
    <text evidence="2">The sequence shown here is derived from an EMBL/GenBank/DDBJ whole genome shotgun (WGS) entry which is preliminary data.</text>
</comment>
<dbReference type="Proteomes" id="UP000236291">
    <property type="component" value="Unassembled WGS sequence"/>
</dbReference>
<feature type="non-terminal residue" evidence="2">
    <location>
        <position position="94"/>
    </location>
</feature>
<evidence type="ECO:0000313" key="2">
    <source>
        <dbReference type="EMBL" id="PNX90659.1"/>
    </source>
</evidence>
<organism evidence="2 3">
    <name type="scientific">Trifolium pratense</name>
    <name type="common">Red clover</name>
    <dbReference type="NCBI Taxonomy" id="57577"/>
    <lineage>
        <taxon>Eukaryota</taxon>
        <taxon>Viridiplantae</taxon>
        <taxon>Streptophyta</taxon>
        <taxon>Embryophyta</taxon>
        <taxon>Tracheophyta</taxon>
        <taxon>Spermatophyta</taxon>
        <taxon>Magnoliopsida</taxon>
        <taxon>eudicotyledons</taxon>
        <taxon>Gunneridae</taxon>
        <taxon>Pentapetalae</taxon>
        <taxon>rosids</taxon>
        <taxon>fabids</taxon>
        <taxon>Fabales</taxon>
        <taxon>Fabaceae</taxon>
        <taxon>Papilionoideae</taxon>
        <taxon>50 kb inversion clade</taxon>
        <taxon>NPAAA clade</taxon>
        <taxon>Hologalegina</taxon>
        <taxon>IRL clade</taxon>
        <taxon>Trifolieae</taxon>
        <taxon>Trifolium</taxon>
    </lineage>
</organism>
<dbReference type="ExpressionAtlas" id="A0A2K3MIT7">
    <property type="expression patterns" value="baseline"/>
</dbReference>
<sequence>RYILPENMGLYMWNTMLDQVYIVGTNLEKHLCELKYQKDPFEGRDTDSAGNNVNDGKGMDNDSEDAIAGNGDEERCDTDTAGNNVNDGKGMDND</sequence>